<feature type="region of interest" description="Disordered" evidence="1">
    <location>
        <begin position="1"/>
        <end position="43"/>
    </location>
</feature>
<evidence type="ECO:0000259" key="2">
    <source>
        <dbReference type="Pfam" id="PF12764"/>
    </source>
</evidence>
<dbReference type="Pfam" id="PF12764">
    <property type="entry name" value="Gly-rich_Ago1"/>
    <property type="match status" value="1"/>
</dbReference>
<proteinExistence type="predicted"/>
<dbReference type="AlphaFoldDB" id="A0A426Y3M2"/>
<accession>A0A426Y3M2</accession>
<organism evidence="3 4">
    <name type="scientific">Ensete ventricosum</name>
    <name type="common">Abyssinian banana</name>
    <name type="synonym">Musa ensete</name>
    <dbReference type="NCBI Taxonomy" id="4639"/>
    <lineage>
        <taxon>Eukaryota</taxon>
        <taxon>Viridiplantae</taxon>
        <taxon>Streptophyta</taxon>
        <taxon>Embryophyta</taxon>
        <taxon>Tracheophyta</taxon>
        <taxon>Spermatophyta</taxon>
        <taxon>Magnoliopsida</taxon>
        <taxon>Liliopsida</taxon>
        <taxon>Zingiberales</taxon>
        <taxon>Musaceae</taxon>
        <taxon>Ensete</taxon>
    </lineage>
</organism>
<dbReference type="Proteomes" id="UP000287651">
    <property type="component" value="Unassembled WGS sequence"/>
</dbReference>
<name>A0A426Y3M2_ENSVE</name>
<sequence length="149" mass="15934">MAAGRGVGPSAAGPSRPPAPELHQATQAPYQATQTVPSQASSSRLVEISTTEVAEQYQHLSIQGVASSSQAIQPNKVSITPEVTSRVVNRAVMEQLVKHHRESCLGGRLPAYDGRKSLYTAGPLPFTSREFQITLVDEDDGSGMERSFT</sequence>
<evidence type="ECO:0000313" key="3">
    <source>
        <dbReference type="EMBL" id="RRT46378.1"/>
    </source>
</evidence>
<protein>
    <recommendedName>
        <fullName evidence="2">Argonaut glycine-rich domain-containing protein</fullName>
    </recommendedName>
</protein>
<dbReference type="InterPro" id="IPR024357">
    <property type="entry name" value="Argonaut_Gly-rich"/>
</dbReference>
<dbReference type="EMBL" id="AMZH03015240">
    <property type="protein sequence ID" value="RRT46378.1"/>
    <property type="molecule type" value="Genomic_DNA"/>
</dbReference>
<feature type="domain" description="Argonaut glycine-rich" evidence="2">
    <location>
        <begin position="5"/>
        <end position="74"/>
    </location>
</feature>
<evidence type="ECO:0000313" key="4">
    <source>
        <dbReference type="Proteomes" id="UP000287651"/>
    </source>
</evidence>
<feature type="compositionally biased region" description="Low complexity" evidence="1">
    <location>
        <begin position="24"/>
        <end position="35"/>
    </location>
</feature>
<gene>
    <name evidence="3" type="ORF">B296_00054498</name>
</gene>
<reference evidence="3 4" key="1">
    <citation type="journal article" date="2014" name="Agronomy (Basel)">
        <title>A Draft Genome Sequence for Ensete ventricosum, the Drought-Tolerant Tree Against Hunger.</title>
        <authorList>
            <person name="Harrison J."/>
            <person name="Moore K.A."/>
            <person name="Paszkiewicz K."/>
            <person name="Jones T."/>
            <person name="Grant M."/>
            <person name="Ambacheew D."/>
            <person name="Muzemil S."/>
            <person name="Studholme D.J."/>
        </authorList>
    </citation>
    <scope>NUCLEOTIDE SEQUENCE [LARGE SCALE GENOMIC DNA]</scope>
</reference>
<comment type="caution">
    <text evidence="3">The sequence shown here is derived from an EMBL/GenBank/DDBJ whole genome shotgun (WGS) entry which is preliminary data.</text>
</comment>
<evidence type="ECO:0000256" key="1">
    <source>
        <dbReference type="SAM" id="MobiDB-lite"/>
    </source>
</evidence>